<evidence type="ECO:0000313" key="3">
    <source>
        <dbReference type="Proteomes" id="UP001530377"/>
    </source>
</evidence>
<proteinExistence type="predicted"/>
<protein>
    <submittedName>
        <fullName evidence="2">Uncharacterized protein</fullName>
    </submittedName>
</protein>
<name>A0ABD3SR15_9STRA</name>
<dbReference type="AlphaFoldDB" id="A0ABD3SR15"/>
<gene>
    <name evidence="2" type="ORF">ACHAXA_000843</name>
</gene>
<accession>A0ABD3SR15</accession>
<comment type="caution">
    <text evidence="2">The sequence shown here is derived from an EMBL/GenBank/DDBJ whole genome shotgun (WGS) entry which is preliminary data.</text>
</comment>
<dbReference type="EMBL" id="JALLPB020000012">
    <property type="protein sequence ID" value="KAL3826875.1"/>
    <property type="molecule type" value="Genomic_DNA"/>
</dbReference>
<dbReference type="Proteomes" id="UP001530377">
    <property type="component" value="Unassembled WGS sequence"/>
</dbReference>
<organism evidence="2 3">
    <name type="scientific">Cyclostephanos tholiformis</name>
    <dbReference type="NCBI Taxonomy" id="382380"/>
    <lineage>
        <taxon>Eukaryota</taxon>
        <taxon>Sar</taxon>
        <taxon>Stramenopiles</taxon>
        <taxon>Ochrophyta</taxon>
        <taxon>Bacillariophyta</taxon>
        <taxon>Coscinodiscophyceae</taxon>
        <taxon>Thalassiosirophycidae</taxon>
        <taxon>Stephanodiscales</taxon>
        <taxon>Stephanodiscaceae</taxon>
        <taxon>Cyclostephanos</taxon>
    </lineage>
</organism>
<evidence type="ECO:0000313" key="2">
    <source>
        <dbReference type="EMBL" id="KAL3826875.1"/>
    </source>
</evidence>
<feature type="region of interest" description="Disordered" evidence="1">
    <location>
        <begin position="1"/>
        <end position="23"/>
    </location>
</feature>
<keyword evidence="3" id="KW-1185">Reference proteome</keyword>
<sequence>MMSSPSPLSTITNNSMTSPSSYGNAHAPRYDLGLNPPYQINHRAKRCGKTITATKRRITFQFGFSSADAVRRGMTEADCRGEEHEVVLIWSHMTGKRQLFMDGREFHSSRAARGNTRFEHSWSIPGNHTLKVVANAAPPITAEGARQFKQFDLELDGMSYFDFKRIYELGIATTTGGGGVIAGTRGDEDDVPRQALPAMPTYSYRGAAYDARDDDAEEDETYARRPLLAPPQAVDLLDMSSSAAIECSSSIQSLLCVTNSDSFTQSTSFHYCHDEFAPVENGRPSFDSISNEILGAYNHCAPNPPVAHAAPSSCRALVPLSEEGMDPVSRSISSLVNLDDINHTPDLRHAFLRSSRAAATPSVPGSWGGQVGRAPTLAEMREAQSSSPTMSARSVMKVNDYNPQAGYYQQPQALVPIGGASPSSSHDQYGNTQMHYGKAPLYGFGNPGQYGY</sequence>
<reference evidence="2 3" key="1">
    <citation type="submission" date="2024-10" db="EMBL/GenBank/DDBJ databases">
        <title>Updated reference genomes for cyclostephanoid diatoms.</title>
        <authorList>
            <person name="Roberts W.R."/>
            <person name="Alverson A.J."/>
        </authorList>
    </citation>
    <scope>NUCLEOTIDE SEQUENCE [LARGE SCALE GENOMIC DNA]</scope>
    <source>
        <strain evidence="2 3">AJA228-03</strain>
    </source>
</reference>
<evidence type="ECO:0000256" key="1">
    <source>
        <dbReference type="SAM" id="MobiDB-lite"/>
    </source>
</evidence>